<feature type="active site" evidence="1">
    <location>
        <position position="32"/>
    </location>
</feature>
<comment type="subunit">
    <text evidence="1">Homodimer.</text>
</comment>
<organism evidence="2 3">
    <name type="scientific">Deinococcus cellulosilyticus (strain DSM 18568 / NBRC 106333 / KACC 11606 / 5516J-15)</name>
    <dbReference type="NCBI Taxonomy" id="1223518"/>
    <lineage>
        <taxon>Bacteria</taxon>
        <taxon>Thermotogati</taxon>
        <taxon>Deinococcota</taxon>
        <taxon>Deinococci</taxon>
        <taxon>Deinococcales</taxon>
        <taxon>Deinococcaceae</taxon>
        <taxon>Deinococcus</taxon>
    </lineage>
</organism>
<gene>
    <name evidence="1" type="primary">bioD</name>
    <name evidence="2" type="ORF">DC3_16920</name>
</gene>
<reference evidence="2 3" key="1">
    <citation type="submission" date="2019-07" db="EMBL/GenBank/DDBJ databases">
        <title>Whole genome shotgun sequence of Deinococcus cellulosilyticus NBRC 106333.</title>
        <authorList>
            <person name="Hosoyama A."/>
            <person name="Uohara A."/>
            <person name="Ohji S."/>
            <person name="Ichikawa N."/>
        </authorList>
    </citation>
    <scope>NUCLEOTIDE SEQUENCE [LARGE SCALE GENOMIC DNA]</scope>
    <source>
        <strain evidence="2 3">NBRC 106333</strain>
    </source>
</reference>
<comment type="similarity">
    <text evidence="1">Belongs to the dethiobiotin synthetase family.</text>
</comment>
<keyword evidence="1" id="KW-0547">Nucleotide-binding</keyword>
<dbReference type="PANTHER" id="PTHR43210:SF5">
    <property type="entry name" value="DETHIOBIOTIN SYNTHETASE"/>
    <property type="match status" value="1"/>
</dbReference>
<protein>
    <recommendedName>
        <fullName evidence="1">ATP-dependent dethiobiotin synthetase BioD</fullName>
        <ecNumber evidence="1">6.3.3.3</ecNumber>
    </recommendedName>
    <alternativeName>
        <fullName evidence="1">DTB synthetase</fullName>
        <shortName evidence="1">DTBS</shortName>
    </alternativeName>
    <alternativeName>
        <fullName evidence="1">Dethiobiotin synthase</fullName>
    </alternativeName>
</protein>
<comment type="caution">
    <text evidence="1">Lacks conserved residue(s) required for the propagation of feature annotation.</text>
</comment>
<dbReference type="CDD" id="cd03109">
    <property type="entry name" value="DTBS"/>
    <property type="match status" value="1"/>
</dbReference>
<dbReference type="Pfam" id="PF13500">
    <property type="entry name" value="AAA_26"/>
    <property type="match status" value="1"/>
</dbReference>
<sequence length="197" mass="20896">MKGYFVTGTDTGIGKTVVSAALCLKLQASYFKPIQTGPDSDTGTVQALSGAFAFPPVHHFPDPLSPHAAARNAGASIDPSGIQVPSRRPLVVEGAGGVMVPLNDRHLMLDLIQQIGLPVVVVASTRLGTINHTLLTLQALRMVGCQVHGVVHVGEPDPISLEAIEHHGKKKVLFQMPWLPEVTPQALQKIAGEMHGF</sequence>
<dbReference type="Gene3D" id="3.40.50.300">
    <property type="entry name" value="P-loop containing nucleotide triphosphate hydrolases"/>
    <property type="match status" value="1"/>
</dbReference>
<dbReference type="PANTHER" id="PTHR43210">
    <property type="entry name" value="DETHIOBIOTIN SYNTHETASE"/>
    <property type="match status" value="1"/>
</dbReference>
<feature type="binding site" evidence="1">
    <location>
        <position position="41"/>
    </location>
    <ligand>
        <name>ATP</name>
        <dbReference type="ChEBI" id="CHEBI:30616"/>
    </ligand>
</feature>
<dbReference type="AlphaFoldDB" id="A0A511N0S2"/>
<dbReference type="EMBL" id="BJXB01000006">
    <property type="protein sequence ID" value="GEM46057.1"/>
    <property type="molecule type" value="Genomic_DNA"/>
</dbReference>
<dbReference type="EC" id="6.3.3.3" evidence="1"/>
<keyword evidence="1" id="KW-0436">Ligase</keyword>
<dbReference type="UniPathway" id="UPA00078">
    <property type="reaction ID" value="UER00161"/>
</dbReference>
<dbReference type="GO" id="GO:0000287">
    <property type="term" value="F:magnesium ion binding"/>
    <property type="evidence" value="ECO:0007669"/>
    <property type="project" value="UniProtKB-UniRule"/>
</dbReference>
<dbReference type="InterPro" id="IPR027417">
    <property type="entry name" value="P-loop_NTPase"/>
</dbReference>
<dbReference type="GO" id="GO:0005524">
    <property type="term" value="F:ATP binding"/>
    <property type="evidence" value="ECO:0007669"/>
    <property type="project" value="UniProtKB-UniRule"/>
</dbReference>
<dbReference type="HAMAP" id="MF_00336">
    <property type="entry name" value="BioD"/>
    <property type="match status" value="1"/>
</dbReference>
<feature type="binding site" evidence="1">
    <location>
        <position position="36"/>
    </location>
    <ligand>
        <name>substrate</name>
    </ligand>
</feature>
<feature type="binding site" evidence="1">
    <location>
        <begin position="177"/>
        <end position="179"/>
    </location>
    <ligand>
        <name>ATP</name>
        <dbReference type="ChEBI" id="CHEBI:30616"/>
    </ligand>
</feature>
<dbReference type="GO" id="GO:0005829">
    <property type="term" value="C:cytosol"/>
    <property type="evidence" value="ECO:0007669"/>
    <property type="project" value="TreeGrafter"/>
</dbReference>
<dbReference type="RefSeq" id="WP_146883878.1">
    <property type="nucleotide sequence ID" value="NZ_BJXB01000006.1"/>
</dbReference>
<comment type="pathway">
    <text evidence="1">Cofactor biosynthesis; biotin biosynthesis; biotin from 7,8-diaminononanoate: step 1/2.</text>
</comment>
<dbReference type="OrthoDB" id="9802097at2"/>
<dbReference type="GO" id="GO:0009102">
    <property type="term" value="P:biotin biosynthetic process"/>
    <property type="evidence" value="ECO:0007669"/>
    <property type="project" value="UniProtKB-UniRule"/>
</dbReference>
<comment type="cofactor">
    <cofactor evidence="1">
        <name>Mg(2+)</name>
        <dbReference type="ChEBI" id="CHEBI:18420"/>
    </cofactor>
</comment>
<evidence type="ECO:0000256" key="1">
    <source>
        <dbReference type="HAMAP-Rule" id="MF_00336"/>
    </source>
</evidence>
<comment type="function">
    <text evidence="1">Catalyzes a mechanistically unusual reaction, the ATP-dependent insertion of CO2 between the N7 and N8 nitrogen atoms of 7,8-diaminopelargonic acid (DAPA, also called 7,8-diammoniononanoate) to form a ureido ring.</text>
</comment>
<comment type="caution">
    <text evidence="2">The sequence shown here is derived from an EMBL/GenBank/DDBJ whole genome shotgun (WGS) entry which is preliminary data.</text>
</comment>
<comment type="subcellular location">
    <subcellularLocation>
        <location evidence="1">Cytoplasm</location>
    </subcellularLocation>
</comment>
<evidence type="ECO:0000313" key="3">
    <source>
        <dbReference type="Proteomes" id="UP000321306"/>
    </source>
</evidence>
<accession>A0A511N0S2</accession>
<keyword evidence="1" id="KW-0093">Biotin biosynthesis</keyword>
<dbReference type="InterPro" id="IPR004472">
    <property type="entry name" value="DTB_synth_BioD"/>
</dbReference>
<keyword evidence="3" id="KW-1185">Reference proteome</keyword>
<feature type="binding site" evidence="1">
    <location>
        <begin position="93"/>
        <end position="96"/>
    </location>
    <ligand>
        <name>ATP</name>
        <dbReference type="ChEBI" id="CHEBI:30616"/>
    </ligand>
</feature>
<proteinExistence type="inferred from homology"/>
<evidence type="ECO:0000313" key="2">
    <source>
        <dbReference type="EMBL" id="GEM46057.1"/>
    </source>
</evidence>
<feature type="binding site" evidence="1">
    <location>
        <position position="41"/>
    </location>
    <ligand>
        <name>Mg(2+)</name>
        <dbReference type="ChEBI" id="CHEBI:18420"/>
    </ligand>
</feature>
<dbReference type="NCBIfam" id="TIGR00347">
    <property type="entry name" value="bioD"/>
    <property type="match status" value="1"/>
</dbReference>
<keyword evidence="1" id="KW-0460">Magnesium</keyword>
<feature type="binding site" evidence="1">
    <location>
        <position position="16"/>
    </location>
    <ligand>
        <name>Mg(2+)</name>
        <dbReference type="ChEBI" id="CHEBI:18420"/>
    </ligand>
</feature>
<name>A0A511N0S2_DEIC1</name>
<feature type="binding site" evidence="1">
    <location>
        <position position="93"/>
    </location>
    <ligand>
        <name>Mg(2+)</name>
        <dbReference type="ChEBI" id="CHEBI:18420"/>
    </ligand>
</feature>
<comment type="catalytic activity">
    <reaction evidence="1">
        <text>(7R,8S)-7,8-diammoniononanoate + CO2 + ATP = (4R,5S)-dethiobiotin + ADP + phosphate + 3 H(+)</text>
        <dbReference type="Rhea" id="RHEA:15805"/>
        <dbReference type="ChEBI" id="CHEBI:15378"/>
        <dbReference type="ChEBI" id="CHEBI:16526"/>
        <dbReference type="ChEBI" id="CHEBI:30616"/>
        <dbReference type="ChEBI" id="CHEBI:43474"/>
        <dbReference type="ChEBI" id="CHEBI:149469"/>
        <dbReference type="ChEBI" id="CHEBI:149473"/>
        <dbReference type="ChEBI" id="CHEBI:456216"/>
        <dbReference type="EC" id="6.3.3.3"/>
    </reaction>
</comment>
<dbReference type="PIRSF" id="PIRSF006755">
    <property type="entry name" value="DTB_synth"/>
    <property type="match status" value="1"/>
</dbReference>
<keyword evidence="1" id="KW-0963">Cytoplasm</keyword>
<dbReference type="SUPFAM" id="SSF52540">
    <property type="entry name" value="P-loop containing nucleoside triphosphate hydrolases"/>
    <property type="match status" value="1"/>
</dbReference>
<keyword evidence="1" id="KW-0479">Metal-binding</keyword>
<dbReference type="Proteomes" id="UP000321306">
    <property type="component" value="Unassembled WGS sequence"/>
</dbReference>
<keyword evidence="1" id="KW-0067">ATP-binding</keyword>
<dbReference type="GO" id="GO:0004141">
    <property type="term" value="F:dethiobiotin synthase activity"/>
    <property type="evidence" value="ECO:0007669"/>
    <property type="project" value="UniProtKB-UniRule"/>
</dbReference>
<feature type="binding site" evidence="1">
    <location>
        <begin position="12"/>
        <end position="17"/>
    </location>
    <ligand>
        <name>ATP</name>
        <dbReference type="ChEBI" id="CHEBI:30616"/>
    </ligand>
</feature>